<evidence type="ECO:0000313" key="1">
    <source>
        <dbReference type="EMBL" id="EEG94405.1"/>
    </source>
</evidence>
<reference evidence="1 2" key="2">
    <citation type="submission" date="2009-03" db="EMBL/GenBank/DDBJ databases">
        <title>Draft genome sequence of Roseburia inulinivorans (DSM 16841).</title>
        <authorList>
            <person name="Sudarsanam P."/>
            <person name="Ley R."/>
            <person name="Guruge J."/>
            <person name="Turnbaugh P.J."/>
            <person name="Mahowald M."/>
            <person name="Liep D."/>
            <person name="Gordon J."/>
        </authorList>
    </citation>
    <scope>NUCLEOTIDE SEQUENCE [LARGE SCALE GENOMIC DNA]</scope>
    <source>
        <strain evidence="1 2">DSM 16841</strain>
    </source>
</reference>
<comment type="caution">
    <text evidence="1">The sequence shown here is derived from an EMBL/GenBank/DDBJ whole genome shotgun (WGS) entry which is preliminary data.</text>
</comment>
<evidence type="ECO:0008006" key="3">
    <source>
        <dbReference type="Google" id="ProtNLM"/>
    </source>
</evidence>
<gene>
    <name evidence="1" type="ORF">ROSEINA2194_01668</name>
</gene>
<dbReference type="Proteomes" id="UP000003561">
    <property type="component" value="Unassembled WGS sequence"/>
</dbReference>
<dbReference type="eggNOG" id="ENOG503323B">
    <property type="taxonomic scope" value="Bacteria"/>
</dbReference>
<protein>
    <recommendedName>
        <fullName evidence="3">Complexin-2</fullName>
    </recommendedName>
</protein>
<name>C0FSF2_9FIRM</name>
<sequence>MQGCKAYRLCSVAVLNELGKGWWIDMKNVQISEELFVAIMRYFMLEQEELLPQIKQGLEKKLDAMVMRELYTKYKTALTEEEKEKARKEYLDRRGVPESFRW</sequence>
<dbReference type="EMBL" id="ACFY01000062">
    <property type="protein sequence ID" value="EEG94405.1"/>
    <property type="molecule type" value="Genomic_DNA"/>
</dbReference>
<accession>C0FSF2</accession>
<dbReference type="GeneID" id="75161312"/>
<dbReference type="AlphaFoldDB" id="C0FSF2"/>
<dbReference type="RefSeq" id="WP_007885079.1">
    <property type="nucleotide sequence ID" value="NZ_ACFY01000062.1"/>
</dbReference>
<organism evidence="1 2">
    <name type="scientific">Roseburia inulinivorans DSM 16841</name>
    <dbReference type="NCBI Taxonomy" id="622312"/>
    <lineage>
        <taxon>Bacteria</taxon>
        <taxon>Bacillati</taxon>
        <taxon>Bacillota</taxon>
        <taxon>Clostridia</taxon>
        <taxon>Lachnospirales</taxon>
        <taxon>Lachnospiraceae</taxon>
        <taxon>Roseburia</taxon>
    </lineage>
</organism>
<proteinExistence type="predicted"/>
<evidence type="ECO:0000313" key="2">
    <source>
        <dbReference type="Proteomes" id="UP000003561"/>
    </source>
</evidence>
<reference evidence="1 2" key="1">
    <citation type="submission" date="2009-02" db="EMBL/GenBank/DDBJ databases">
        <authorList>
            <person name="Fulton L."/>
            <person name="Clifton S."/>
            <person name="Fulton B."/>
            <person name="Xu J."/>
            <person name="Minx P."/>
            <person name="Pepin K.H."/>
            <person name="Johnson M."/>
            <person name="Bhonagiri V."/>
            <person name="Nash W.E."/>
            <person name="Mardis E.R."/>
            <person name="Wilson R.K."/>
        </authorList>
    </citation>
    <scope>NUCLEOTIDE SEQUENCE [LARGE SCALE GENOMIC DNA]</scope>
    <source>
        <strain evidence="1 2">DSM 16841</strain>
    </source>
</reference>